<evidence type="ECO:0000256" key="4">
    <source>
        <dbReference type="ARBA" id="ARBA00023242"/>
    </source>
</evidence>
<feature type="region of interest" description="Disordered" evidence="6">
    <location>
        <begin position="1"/>
        <end position="114"/>
    </location>
</feature>
<dbReference type="Proteomes" id="UP001217918">
    <property type="component" value="Unassembled WGS sequence"/>
</dbReference>
<dbReference type="EMBL" id="JAQQPM010000002">
    <property type="protein sequence ID" value="KAK2068954.1"/>
    <property type="molecule type" value="Genomic_DNA"/>
</dbReference>
<evidence type="ECO:0000259" key="7">
    <source>
        <dbReference type="Pfam" id="PF17875"/>
    </source>
</evidence>
<comment type="subcellular location">
    <subcellularLocation>
        <location evidence="1 5">Nucleus</location>
    </subcellularLocation>
</comment>
<keyword evidence="9" id="KW-1185">Reference proteome</keyword>
<feature type="compositionally biased region" description="Basic and acidic residues" evidence="6">
    <location>
        <begin position="34"/>
        <end position="48"/>
    </location>
</feature>
<dbReference type="Pfam" id="PF17875">
    <property type="entry name" value="RPA43_OB"/>
    <property type="match status" value="1"/>
</dbReference>
<reference evidence="8" key="1">
    <citation type="journal article" date="2023" name="Mol. Plant Microbe Interact.">
        <title>Elucidating the Obligate Nature and Biological Capacity of an Invasive Fungal Corn Pathogen.</title>
        <authorList>
            <person name="MacCready J.S."/>
            <person name="Roggenkamp E.M."/>
            <person name="Gdanetz K."/>
            <person name="Chilvers M.I."/>
        </authorList>
    </citation>
    <scope>NUCLEOTIDE SEQUENCE</scope>
    <source>
        <strain evidence="8">PM02</strain>
    </source>
</reference>
<comment type="function">
    <text evidence="5">DNA-dependent RNA polymerase which catalyzes the transcription of DNA into RNA using the four ribonucleoside triphosphates as substrates.</text>
</comment>
<feature type="compositionally biased region" description="Acidic residues" evidence="6">
    <location>
        <begin position="273"/>
        <end position="300"/>
    </location>
</feature>
<dbReference type="InterPro" id="IPR041178">
    <property type="entry name" value="RPA43_OB"/>
</dbReference>
<evidence type="ECO:0000256" key="2">
    <source>
        <dbReference type="ARBA" id="ARBA00022478"/>
    </source>
</evidence>
<keyword evidence="2 5" id="KW-0240">DNA-directed RNA polymerase</keyword>
<dbReference type="AlphaFoldDB" id="A0AAD9M9E4"/>
<feature type="compositionally biased region" description="Basic and acidic residues" evidence="6">
    <location>
        <begin position="407"/>
        <end position="422"/>
    </location>
</feature>
<feature type="region of interest" description="Disordered" evidence="6">
    <location>
        <begin position="375"/>
        <end position="422"/>
    </location>
</feature>
<sequence>MSEHKRKKRSRDEDESASTCKTKRSKKVLAAESSAHHDHAEEVADAPRPKKSKRRSREVDESASARKTERSNRVLAAESAPRDHAEKVADAPRPKKSKKRKDQSDNEPETVAVQKSSADVKTFPFYTQTVSLYLPLFPSGFGAPLTAARKQHLDPMLFHYAHALRGVPLAYRNVSVGERPMRAADPPRTDDDAALLEAAGEYAVGWAYVTADFDMFMPARGALMEGRMNLQTEGHIGLVCFERFNASVEAKRLPRGWRWVDDTVKPAAAAADTDGDAAMADEEDDDDDDDDDDQGDDEAAVDQQQAGVGGAELELGVAQLPSTGYWTDAHGRRVAGTIRFRIQAFDAGVSGEQGYLSIRGTLLDAEAERRLAAQERAQDRERRERQNPYGLLRPVTKRLPESSMTRFVREEGEGEGGRWLEG</sequence>
<gene>
    <name evidence="8" type="ORF">P8C59_003568</name>
</gene>
<dbReference type="Gene3D" id="3.30.1490.120">
    <property type="entry name" value="RNA polymerase Rpb7-like, N-terminal domain"/>
    <property type="match status" value="1"/>
</dbReference>
<dbReference type="InterPro" id="IPR045113">
    <property type="entry name" value="Rpb7-like"/>
</dbReference>
<feature type="domain" description="RPA43 OB" evidence="7">
    <location>
        <begin position="218"/>
        <end position="363"/>
    </location>
</feature>
<feature type="region of interest" description="Disordered" evidence="6">
    <location>
        <begin position="268"/>
        <end position="310"/>
    </location>
</feature>
<keyword evidence="4 5" id="KW-0539">Nucleus</keyword>
<evidence type="ECO:0000313" key="9">
    <source>
        <dbReference type="Proteomes" id="UP001217918"/>
    </source>
</evidence>
<dbReference type="GO" id="GO:0006352">
    <property type="term" value="P:DNA-templated transcription initiation"/>
    <property type="evidence" value="ECO:0007669"/>
    <property type="project" value="UniProtKB-UniRule"/>
</dbReference>
<dbReference type="PANTHER" id="PTHR12709:SF5">
    <property type="entry name" value="DNA-DIRECTED RNA POLYMERASE I SUBUNIT RPA43"/>
    <property type="match status" value="1"/>
</dbReference>
<dbReference type="GO" id="GO:0006362">
    <property type="term" value="P:transcription elongation by RNA polymerase I"/>
    <property type="evidence" value="ECO:0007669"/>
    <property type="project" value="TreeGrafter"/>
</dbReference>
<accession>A0AAD9M9E4</accession>
<dbReference type="Gene3D" id="2.40.50.1060">
    <property type="match status" value="1"/>
</dbReference>
<comment type="caution">
    <text evidence="8">The sequence shown here is derived from an EMBL/GenBank/DDBJ whole genome shotgun (WGS) entry which is preliminary data.</text>
</comment>
<protein>
    <recommendedName>
        <fullName evidence="5">DNA-directed RNA polymerase subunit</fullName>
    </recommendedName>
</protein>
<name>A0AAD9M9E4_9PEZI</name>
<evidence type="ECO:0000256" key="5">
    <source>
        <dbReference type="RuleBase" id="RU369086"/>
    </source>
</evidence>
<dbReference type="PANTHER" id="PTHR12709">
    <property type="entry name" value="DNA-DIRECTED RNA POLYMERASE II, III"/>
    <property type="match status" value="1"/>
</dbReference>
<evidence type="ECO:0000256" key="1">
    <source>
        <dbReference type="ARBA" id="ARBA00004123"/>
    </source>
</evidence>
<evidence type="ECO:0000256" key="3">
    <source>
        <dbReference type="ARBA" id="ARBA00023163"/>
    </source>
</evidence>
<dbReference type="InterPro" id="IPR036898">
    <property type="entry name" value="RNA_pol_Rpb7-like_N_sf"/>
</dbReference>
<feature type="compositionally biased region" description="Basic and acidic residues" evidence="6">
    <location>
        <begin position="57"/>
        <end position="72"/>
    </location>
</feature>
<organism evidence="8 9">
    <name type="scientific">Phyllachora maydis</name>
    <dbReference type="NCBI Taxonomy" id="1825666"/>
    <lineage>
        <taxon>Eukaryota</taxon>
        <taxon>Fungi</taxon>
        <taxon>Dikarya</taxon>
        <taxon>Ascomycota</taxon>
        <taxon>Pezizomycotina</taxon>
        <taxon>Sordariomycetes</taxon>
        <taxon>Sordariomycetidae</taxon>
        <taxon>Phyllachorales</taxon>
        <taxon>Phyllachoraceae</taxon>
        <taxon>Phyllachora</taxon>
    </lineage>
</organism>
<keyword evidence="3 5" id="KW-0804">Transcription</keyword>
<dbReference type="GO" id="GO:0005736">
    <property type="term" value="C:RNA polymerase I complex"/>
    <property type="evidence" value="ECO:0007669"/>
    <property type="project" value="TreeGrafter"/>
</dbReference>
<feature type="compositionally biased region" description="Basic and acidic residues" evidence="6">
    <location>
        <begin position="80"/>
        <end position="93"/>
    </location>
</feature>
<evidence type="ECO:0000313" key="8">
    <source>
        <dbReference type="EMBL" id="KAK2068954.1"/>
    </source>
</evidence>
<evidence type="ECO:0000256" key="6">
    <source>
        <dbReference type="SAM" id="MobiDB-lite"/>
    </source>
</evidence>
<proteinExistence type="predicted"/>
<feature type="compositionally biased region" description="Basic and acidic residues" evidence="6">
    <location>
        <begin position="375"/>
        <end position="386"/>
    </location>
</feature>